<dbReference type="EMBL" id="HBFB01035722">
    <property type="protein sequence ID" value="CAD8695892.1"/>
    <property type="molecule type" value="Transcribed_RNA"/>
</dbReference>
<feature type="compositionally biased region" description="Low complexity" evidence="1">
    <location>
        <begin position="408"/>
        <end position="423"/>
    </location>
</feature>
<reference evidence="4" key="1">
    <citation type="submission" date="2021-01" db="EMBL/GenBank/DDBJ databases">
        <authorList>
            <person name="Corre E."/>
            <person name="Pelletier E."/>
            <person name="Niang G."/>
            <person name="Scheremetjew M."/>
            <person name="Finn R."/>
            <person name="Kale V."/>
            <person name="Holt S."/>
            <person name="Cochrane G."/>
            <person name="Meng A."/>
            <person name="Brown T."/>
            <person name="Cohen L."/>
        </authorList>
    </citation>
    <scope>NUCLEOTIDE SEQUENCE</scope>
    <source>
        <strain evidence="4">SAG 11-49</strain>
    </source>
</reference>
<dbReference type="GO" id="GO:0005886">
    <property type="term" value="C:plasma membrane"/>
    <property type="evidence" value="ECO:0007669"/>
    <property type="project" value="TreeGrafter"/>
</dbReference>
<evidence type="ECO:0000256" key="2">
    <source>
        <dbReference type="SAM" id="SignalP"/>
    </source>
</evidence>
<name>A0A7S0S4E2_9CHLO</name>
<feature type="domain" description="Senescence" evidence="3">
    <location>
        <begin position="136"/>
        <end position="320"/>
    </location>
</feature>
<evidence type="ECO:0000259" key="3">
    <source>
        <dbReference type="Pfam" id="PF06911"/>
    </source>
</evidence>
<evidence type="ECO:0000256" key="1">
    <source>
        <dbReference type="SAM" id="MobiDB-lite"/>
    </source>
</evidence>
<organism evidence="4">
    <name type="scientific">Chlamydomonas leiostraca</name>
    <dbReference type="NCBI Taxonomy" id="1034604"/>
    <lineage>
        <taxon>Eukaryota</taxon>
        <taxon>Viridiplantae</taxon>
        <taxon>Chlorophyta</taxon>
        <taxon>core chlorophytes</taxon>
        <taxon>Chlorophyceae</taxon>
        <taxon>CS clade</taxon>
        <taxon>Chlamydomonadales</taxon>
        <taxon>Chlamydomonadaceae</taxon>
        <taxon>Chlamydomonas</taxon>
    </lineage>
</organism>
<dbReference type="InterPro" id="IPR009686">
    <property type="entry name" value="Senescence/spartin_C"/>
</dbReference>
<feature type="signal peptide" evidence="2">
    <location>
        <begin position="1"/>
        <end position="22"/>
    </location>
</feature>
<evidence type="ECO:0000313" key="4">
    <source>
        <dbReference type="EMBL" id="CAD8695892.1"/>
    </source>
</evidence>
<dbReference type="Pfam" id="PF06911">
    <property type="entry name" value="Senescence"/>
    <property type="match status" value="1"/>
</dbReference>
<dbReference type="PANTHER" id="PTHR21068">
    <property type="entry name" value="SPARTIN"/>
    <property type="match status" value="1"/>
</dbReference>
<proteinExistence type="predicted"/>
<dbReference type="AlphaFoldDB" id="A0A7S0S4E2"/>
<dbReference type="PANTHER" id="PTHR21068:SF43">
    <property type="entry name" value="SPARTIN"/>
    <property type="match status" value="1"/>
</dbReference>
<accession>A0A7S0S4E2</accession>
<protein>
    <recommendedName>
        <fullName evidence="3">Senescence domain-containing protein</fullName>
    </recommendedName>
</protein>
<keyword evidence="2" id="KW-0732">Signal</keyword>
<sequence>MAAVELLLRLPGVSLCATQGEAEPAQLATGELTISRLENAASPWRAQVSDVFWSLGPDVACLCNNDHTYTFTVPESPGLYLTVCLPPGSSPEEVDTLRAVLAATTTFNAASAQAQAGGKVPGAPGASTNYDKVAQGVAQGGALLSSGLRWGAQVAGRGLQAGAQLATQKLAPATQSVRVSPATMQRLEQVQAAAAGAAQVTGKVAQSVAGAAVSVAGHVANAIRPALTRVNNGRVDGDGMRVVGSASLGAVKEVWLALDEAGEHVLRCLSDATTHVVGHRYGSEAAAATSVGMGAAISAAEARKNLHILRPTTLVKKTAKETLKQTVAVPDGQGHVKLATVEQTTTTTTVEPAAASASAPVAASATHVSVQQVPGGQVMQQVTTAQQVVMGTPAGLPHGSAYYAPSAPAAPSAPMFQPASASSGHPSAQPGPGDSAPSPQQFKYYPDVPRY</sequence>
<dbReference type="InterPro" id="IPR045036">
    <property type="entry name" value="Spartin-like"/>
</dbReference>
<gene>
    <name evidence="4" type="ORF">CLEI1391_LOCUS20078</name>
</gene>
<feature type="region of interest" description="Disordered" evidence="1">
    <location>
        <begin position="408"/>
        <end position="451"/>
    </location>
</feature>
<feature type="chain" id="PRO_5030772960" description="Senescence domain-containing protein" evidence="2">
    <location>
        <begin position="23"/>
        <end position="451"/>
    </location>
</feature>